<evidence type="ECO:0000256" key="1">
    <source>
        <dbReference type="ARBA" id="ARBA00006484"/>
    </source>
</evidence>
<name>A0A8B8LB16_ABRPR</name>
<organism evidence="3 4">
    <name type="scientific">Abrus precatorius</name>
    <name type="common">Indian licorice</name>
    <name type="synonym">Glycine abrus</name>
    <dbReference type="NCBI Taxonomy" id="3816"/>
    <lineage>
        <taxon>Eukaryota</taxon>
        <taxon>Viridiplantae</taxon>
        <taxon>Streptophyta</taxon>
        <taxon>Embryophyta</taxon>
        <taxon>Tracheophyta</taxon>
        <taxon>Spermatophyta</taxon>
        <taxon>Magnoliopsida</taxon>
        <taxon>eudicotyledons</taxon>
        <taxon>Gunneridae</taxon>
        <taxon>Pentapetalae</taxon>
        <taxon>rosids</taxon>
        <taxon>fabids</taxon>
        <taxon>Fabales</taxon>
        <taxon>Fabaceae</taxon>
        <taxon>Papilionoideae</taxon>
        <taxon>50 kb inversion clade</taxon>
        <taxon>NPAAA clade</taxon>
        <taxon>indigoferoid/millettioid clade</taxon>
        <taxon>Abreae</taxon>
        <taxon>Abrus</taxon>
    </lineage>
</organism>
<reference evidence="3" key="1">
    <citation type="journal article" date="2019" name="Toxins">
        <title>Detection of Abrin-Like and Prepropulchellin-Like Toxin Genes and Transcripts Using Whole Genome Sequencing and Full-Length Transcript Sequencing of Abrus precatorius.</title>
        <authorList>
            <person name="Hovde B.T."/>
            <person name="Daligault H.E."/>
            <person name="Hanschen E.R."/>
            <person name="Kunde Y.A."/>
            <person name="Johnson M.B."/>
            <person name="Starkenburg S.R."/>
            <person name="Johnson S.L."/>
        </authorList>
    </citation>
    <scope>NUCLEOTIDE SEQUENCE [LARGE SCALE GENOMIC DNA]</scope>
</reference>
<dbReference type="PANTHER" id="PTHR43180:SF42">
    <property type="entry name" value="SHORT-CHAIN DEHYDROGENASE REDUCTASE ATA1"/>
    <property type="match status" value="1"/>
</dbReference>
<keyword evidence="2" id="KW-0560">Oxidoreductase</keyword>
<dbReference type="InterPro" id="IPR020904">
    <property type="entry name" value="Sc_DH/Rdtase_CS"/>
</dbReference>
<dbReference type="InterPro" id="IPR036291">
    <property type="entry name" value="NAD(P)-bd_dom_sf"/>
</dbReference>
<dbReference type="PRINTS" id="PR00081">
    <property type="entry name" value="GDHRDH"/>
</dbReference>
<dbReference type="OrthoDB" id="294295at2759"/>
<gene>
    <name evidence="4" type="primary">LOC113863870</name>
</gene>
<dbReference type="Proteomes" id="UP000694853">
    <property type="component" value="Unplaced"/>
</dbReference>
<dbReference type="GeneID" id="113863870"/>
<dbReference type="Gene3D" id="3.40.50.720">
    <property type="entry name" value="NAD(P)-binding Rossmann-like Domain"/>
    <property type="match status" value="1"/>
</dbReference>
<protein>
    <submittedName>
        <fullName evidence="4">Short-chain dehydrogenase reductase ATA1</fullName>
    </submittedName>
</protein>
<comment type="similarity">
    <text evidence="1">Belongs to the short-chain dehydrogenases/reductases (SDR) family.</text>
</comment>
<dbReference type="InterPro" id="IPR002347">
    <property type="entry name" value="SDR_fam"/>
</dbReference>
<sequence>MEPHVTQNVETQKPSAKRLEDKVAIITGGARGIGAATAKLFAENGAHVIIADVLDDLGVTVAESIGGHYIHCDVSKEADVESAINHALAWKGHVDIMFNNAGISGDEERSITTLDMDQLKHLFSINLYGTIHGIKHASRAMIKGQKGGSIICTSSAASIMGGLALHGYTMSKAAMDGLVRSAACELGVHLIRVNCISPHGVPSEMLLSACRRFQNVDITPEKLSETIGKRASLLKGRGATIEDVAQAALFLASDESGFITAHNLRVDGGHTSADSKMSYIYQDPK</sequence>
<dbReference type="FunFam" id="3.40.50.720:FF:000084">
    <property type="entry name" value="Short-chain dehydrogenase reductase"/>
    <property type="match status" value="1"/>
</dbReference>
<proteinExistence type="inferred from homology"/>
<dbReference type="SUPFAM" id="SSF51735">
    <property type="entry name" value="NAD(P)-binding Rossmann-fold domains"/>
    <property type="match status" value="1"/>
</dbReference>
<reference evidence="4" key="2">
    <citation type="submission" date="2025-08" db="UniProtKB">
        <authorList>
            <consortium name="RefSeq"/>
        </authorList>
    </citation>
    <scope>IDENTIFICATION</scope>
    <source>
        <tissue evidence="4">Young leaves</tissue>
    </source>
</reference>
<dbReference type="PANTHER" id="PTHR43180">
    <property type="entry name" value="3-OXOACYL-(ACYL-CARRIER-PROTEIN) REDUCTASE (AFU_ORTHOLOGUE AFUA_6G11210)"/>
    <property type="match status" value="1"/>
</dbReference>
<dbReference type="Pfam" id="PF13561">
    <property type="entry name" value="adh_short_C2"/>
    <property type="match status" value="1"/>
</dbReference>
<dbReference type="KEGG" id="aprc:113863870"/>
<evidence type="ECO:0000313" key="4">
    <source>
        <dbReference type="RefSeq" id="XP_027353430.1"/>
    </source>
</evidence>
<dbReference type="PROSITE" id="PS00061">
    <property type="entry name" value="ADH_SHORT"/>
    <property type="match status" value="1"/>
</dbReference>
<dbReference type="AlphaFoldDB" id="A0A8B8LB16"/>
<evidence type="ECO:0000313" key="3">
    <source>
        <dbReference type="Proteomes" id="UP000694853"/>
    </source>
</evidence>
<evidence type="ECO:0000256" key="2">
    <source>
        <dbReference type="ARBA" id="ARBA00023002"/>
    </source>
</evidence>
<keyword evidence="3" id="KW-1185">Reference proteome</keyword>
<dbReference type="RefSeq" id="XP_027353430.1">
    <property type="nucleotide sequence ID" value="XM_027497629.1"/>
</dbReference>
<dbReference type="PRINTS" id="PR00080">
    <property type="entry name" value="SDRFAMILY"/>
</dbReference>
<dbReference type="GO" id="GO:0016491">
    <property type="term" value="F:oxidoreductase activity"/>
    <property type="evidence" value="ECO:0007669"/>
    <property type="project" value="UniProtKB-KW"/>
</dbReference>
<accession>A0A8B8LB16</accession>